<evidence type="ECO:0000313" key="2">
    <source>
        <dbReference type="Proteomes" id="UP001203297"/>
    </source>
</evidence>
<comment type="caution">
    <text evidence="1">The sequence shown here is derived from an EMBL/GenBank/DDBJ whole genome shotgun (WGS) entry which is preliminary data.</text>
</comment>
<dbReference type="AlphaFoldDB" id="A0AAD4M426"/>
<organism evidence="1 2">
    <name type="scientific">Multifurca ochricompacta</name>
    <dbReference type="NCBI Taxonomy" id="376703"/>
    <lineage>
        <taxon>Eukaryota</taxon>
        <taxon>Fungi</taxon>
        <taxon>Dikarya</taxon>
        <taxon>Basidiomycota</taxon>
        <taxon>Agaricomycotina</taxon>
        <taxon>Agaricomycetes</taxon>
        <taxon>Russulales</taxon>
        <taxon>Russulaceae</taxon>
        <taxon>Multifurca</taxon>
    </lineage>
</organism>
<accession>A0AAD4M426</accession>
<proteinExistence type="predicted"/>
<dbReference type="EMBL" id="WTXG01000021">
    <property type="protein sequence ID" value="KAI0299708.1"/>
    <property type="molecule type" value="Genomic_DNA"/>
</dbReference>
<dbReference type="Pfam" id="PF10454">
    <property type="entry name" value="DUF2458"/>
    <property type="match status" value="1"/>
</dbReference>
<protein>
    <submittedName>
        <fullName evidence="1">Uncharacterized protein</fullName>
    </submittedName>
</protein>
<gene>
    <name evidence="1" type="ORF">B0F90DRAFT_1630599</name>
</gene>
<keyword evidence="2" id="KW-1185">Reference proteome</keyword>
<dbReference type="InterPro" id="IPR018858">
    <property type="entry name" value="DUF2458"/>
</dbReference>
<reference evidence="1" key="1">
    <citation type="journal article" date="2022" name="New Phytol.">
        <title>Evolutionary transition to the ectomycorrhizal habit in the genomes of a hyperdiverse lineage of mushroom-forming fungi.</title>
        <authorList>
            <person name="Looney B."/>
            <person name="Miyauchi S."/>
            <person name="Morin E."/>
            <person name="Drula E."/>
            <person name="Courty P.E."/>
            <person name="Kohler A."/>
            <person name="Kuo A."/>
            <person name="LaButti K."/>
            <person name="Pangilinan J."/>
            <person name="Lipzen A."/>
            <person name="Riley R."/>
            <person name="Andreopoulos W."/>
            <person name="He G."/>
            <person name="Johnson J."/>
            <person name="Nolan M."/>
            <person name="Tritt A."/>
            <person name="Barry K.W."/>
            <person name="Grigoriev I.V."/>
            <person name="Nagy L.G."/>
            <person name="Hibbett D."/>
            <person name="Henrissat B."/>
            <person name="Matheny P.B."/>
            <person name="Labbe J."/>
            <person name="Martin F.M."/>
        </authorList>
    </citation>
    <scope>NUCLEOTIDE SEQUENCE</scope>
    <source>
        <strain evidence="1">BPL690</strain>
    </source>
</reference>
<name>A0AAD4M426_9AGAM</name>
<dbReference type="Proteomes" id="UP001203297">
    <property type="component" value="Unassembled WGS sequence"/>
</dbReference>
<evidence type="ECO:0000313" key="1">
    <source>
        <dbReference type="EMBL" id="KAI0299708.1"/>
    </source>
</evidence>
<feature type="non-terminal residue" evidence="1">
    <location>
        <position position="1"/>
    </location>
</feature>
<sequence>SASETVPNQTPPPQQDLRSLSFQQALPHISRLMEDPRVVEDLVKMKQEQVRLEKQLWEEREVISKSHEEKVKVAMNKTKLIGASLSKHDAELMSDAFRMELRKFDAERVLPTWDRLVRDQQMRLEALRIPTMFITNDAGDTEKQRLVMQVVEGILPTSGAT</sequence>